<feature type="chain" id="PRO_5045122346" evidence="1">
    <location>
        <begin position="20"/>
        <end position="110"/>
    </location>
</feature>
<dbReference type="EMBL" id="AP024484">
    <property type="protein sequence ID" value="BCS85957.1"/>
    <property type="molecule type" value="Genomic_DNA"/>
</dbReference>
<name>A0ABN6EJC2_9BACT</name>
<protein>
    <submittedName>
        <fullName evidence="2">Uncharacterized protein</fullName>
    </submittedName>
</protein>
<keyword evidence="3" id="KW-1185">Reference proteome</keyword>
<organism evidence="2 3">
    <name type="scientific">Prevotella herbatica</name>
    <dbReference type="NCBI Taxonomy" id="2801997"/>
    <lineage>
        <taxon>Bacteria</taxon>
        <taxon>Pseudomonadati</taxon>
        <taxon>Bacteroidota</taxon>
        <taxon>Bacteroidia</taxon>
        <taxon>Bacteroidales</taxon>
        <taxon>Prevotellaceae</taxon>
        <taxon>Prevotella</taxon>
    </lineage>
</organism>
<accession>A0ABN6EJC2</accession>
<gene>
    <name evidence="2" type="ORF">prwr041_18500</name>
</gene>
<proteinExistence type="predicted"/>
<feature type="signal peptide" evidence="1">
    <location>
        <begin position="1"/>
        <end position="19"/>
    </location>
</feature>
<reference evidence="2 3" key="1">
    <citation type="journal article" date="2022" name="Int. J. Syst. Evol. Microbiol.">
        <title>Prevotella herbatica sp. nov., a plant polysaccharide-decomposing anaerobic bacterium isolated from a methanogenic reactor.</title>
        <authorList>
            <person name="Uek A."/>
            <person name="Tonouchi A."/>
            <person name="Kaku N."/>
            <person name="Ueki K."/>
        </authorList>
    </citation>
    <scope>NUCLEOTIDE SEQUENCE [LARGE SCALE GENOMIC DNA]</scope>
    <source>
        <strain evidence="2 3">WR041</strain>
    </source>
</reference>
<sequence length="110" mass="12816">MKKHIIILTALFLSLQLNAQTHLQKDSLNIPVILVDGVEVQDIDSLKQDDIISVNVVKDKNILKYFYPRMGGIMCITTKSKKYLKPIQQKYFKQLEEAKKRRKKGVFLIR</sequence>
<dbReference type="RefSeq" id="WP_207153558.1">
    <property type="nucleotide sequence ID" value="NZ_AP024484.1"/>
</dbReference>
<evidence type="ECO:0000313" key="2">
    <source>
        <dbReference type="EMBL" id="BCS85957.1"/>
    </source>
</evidence>
<evidence type="ECO:0000256" key="1">
    <source>
        <dbReference type="SAM" id="SignalP"/>
    </source>
</evidence>
<keyword evidence="1" id="KW-0732">Signal</keyword>
<evidence type="ECO:0000313" key="3">
    <source>
        <dbReference type="Proteomes" id="UP001319045"/>
    </source>
</evidence>
<dbReference type="Proteomes" id="UP001319045">
    <property type="component" value="Chromosome"/>
</dbReference>